<dbReference type="PANTHER" id="PTHR46601:SF1">
    <property type="entry name" value="ADF-H DOMAIN-CONTAINING PROTEIN"/>
    <property type="match status" value="1"/>
</dbReference>
<reference evidence="3 4" key="1">
    <citation type="submission" date="2025-04" db="UniProtKB">
        <authorList>
            <consortium name="RefSeq"/>
        </authorList>
    </citation>
    <scope>IDENTIFICATION</scope>
    <source>
        <strain evidence="3 4">Wakin</strain>
        <tissue evidence="3 4">Muscle</tissue>
    </source>
</reference>
<dbReference type="RefSeq" id="XP_026100439.1">
    <property type="nucleotide sequence ID" value="XM_026244654.1"/>
</dbReference>
<feature type="compositionally biased region" description="Polar residues" evidence="1">
    <location>
        <begin position="422"/>
        <end position="435"/>
    </location>
</feature>
<evidence type="ECO:0000313" key="2">
    <source>
        <dbReference type="Proteomes" id="UP000515129"/>
    </source>
</evidence>
<dbReference type="AlphaFoldDB" id="A0A6P6MVP7"/>
<dbReference type="Proteomes" id="UP000515129">
    <property type="component" value="Unplaced"/>
</dbReference>
<evidence type="ECO:0000313" key="4">
    <source>
        <dbReference type="RefSeq" id="XP_026100439.1"/>
    </source>
</evidence>
<protein>
    <submittedName>
        <fullName evidence="3 4">Uncharacterized protein LOC113071286 isoform X1</fullName>
    </submittedName>
</protein>
<keyword evidence="2" id="KW-1185">Reference proteome</keyword>
<evidence type="ECO:0000313" key="3">
    <source>
        <dbReference type="RefSeq" id="XP_026100438.1"/>
    </source>
</evidence>
<dbReference type="KEGG" id="caua:113071286"/>
<gene>
    <name evidence="3 4" type="primary">LOC113071286</name>
</gene>
<organism evidence="2 3">
    <name type="scientific">Carassius auratus</name>
    <name type="common">Goldfish</name>
    <dbReference type="NCBI Taxonomy" id="7957"/>
    <lineage>
        <taxon>Eukaryota</taxon>
        <taxon>Metazoa</taxon>
        <taxon>Chordata</taxon>
        <taxon>Craniata</taxon>
        <taxon>Vertebrata</taxon>
        <taxon>Euteleostomi</taxon>
        <taxon>Actinopterygii</taxon>
        <taxon>Neopterygii</taxon>
        <taxon>Teleostei</taxon>
        <taxon>Ostariophysi</taxon>
        <taxon>Cypriniformes</taxon>
        <taxon>Cyprinidae</taxon>
        <taxon>Cyprininae</taxon>
        <taxon>Carassius</taxon>
    </lineage>
</organism>
<feature type="compositionally biased region" description="Basic and acidic residues" evidence="1">
    <location>
        <begin position="406"/>
        <end position="415"/>
    </location>
</feature>
<dbReference type="RefSeq" id="XP_026100438.1">
    <property type="nucleotide sequence ID" value="XM_026244653.1"/>
</dbReference>
<feature type="compositionally biased region" description="Polar residues" evidence="1">
    <location>
        <begin position="445"/>
        <end position="454"/>
    </location>
</feature>
<dbReference type="PANTHER" id="PTHR46601">
    <property type="entry name" value="ULP_PROTEASE DOMAIN-CONTAINING PROTEIN"/>
    <property type="match status" value="1"/>
</dbReference>
<sequence>MQKCEKKHQLSYRQFISYKPFYVTEARSSDRNTCACWEHANISLLSDALSSRGLITTKSLSALLSGITCDTENTKCMQRVCTKCCYDEPDLQDHNPADTPTWEQWEKQDVVVGERSYKNWVKKKKRGTVGELTGVFNQRLNAIASHQLNWLHQVKQFRHIKENIHANEMVLHIDFSENYACKLNTEIQAFHFGGNRQQATMHTGVAYSVGGSQCYATISQSLRYERAVWAHIKPVIDDFRRRHENAIDTLHVLSDGPATQYRNRSNCFLMSSIPYAWGFKRVTWNFSERSHGKGAPDGVGGVLKRKADMYVLGGSDLQTPRDLYEYLQKSSENVTIMWIEEEQISTMDEMLPPSVRPVTGISSTNQVLSFAPGKIFYRDLRCTSLDTGRNNCHKLHQLEFDHVFPDEVPGDKTSDDGGPSAEVSSVQPSWPTTASRAHDGGSATEVPSSPSSLPTREPKPTLLLRCCMHVPNQVHQLARPKLDSLS</sequence>
<proteinExistence type="predicted"/>
<name>A0A6P6MVP7_CARAU</name>
<evidence type="ECO:0000256" key="1">
    <source>
        <dbReference type="SAM" id="MobiDB-lite"/>
    </source>
</evidence>
<dbReference type="OrthoDB" id="8945351at2759"/>
<dbReference type="GeneID" id="113071286"/>
<accession>A0A6P6MVP7</accession>
<feature type="region of interest" description="Disordered" evidence="1">
    <location>
        <begin position="406"/>
        <end position="460"/>
    </location>
</feature>